<name>A0A126QKH5_9BACT</name>
<keyword evidence="10" id="KW-1185">Reference proteome</keyword>
<dbReference type="Proteomes" id="UP000055611">
    <property type="component" value="Chromosome"/>
</dbReference>
<dbReference type="InterPro" id="IPR001972">
    <property type="entry name" value="Stomatin_HflK_fam"/>
</dbReference>
<dbReference type="EMBL" id="CP014206">
    <property type="protein sequence ID" value="AMK10451.1"/>
    <property type="molecule type" value="Genomic_DNA"/>
</dbReference>
<dbReference type="PRINTS" id="PR00721">
    <property type="entry name" value="STOMATIN"/>
</dbReference>
<evidence type="ECO:0000256" key="4">
    <source>
        <dbReference type="ARBA" id="ARBA00022989"/>
    </source>
</evidence>
<proteinExistence type="inferred from homology"/>
<evidence type="ECO:0000313" key="11">
    <source>
        <dbReference type="Proteomes" id="UP000295506"/>
    </source>
</evidence>
<feature type="domain" description="Band 7" evidence="7">
    <location>
        <begin position="21"/>
        <end position="184"/>
    </location>
</feature>
<dbReference type="GO" id="GO:0006508">
    <property type="term" value="P:proteolysis"/>
    <property type="evidence" value="ECO:0007669"/>
    <property type="project" value="UniProtKB-KW"/>
</dbReference>
<evidence type="ECO:0000256" key="1">
    <source>
        <dbReference type="ARBA" id="ARBA00004167"/>
    </source>
</evidence>
<dbReference type="InterPro" id="IPR036013">
    <property type="entry name" value="Band_7/SPFH_dom_sf"/>
</dbReference>
<keyword evidence="5" id="KW-0472">Membrane</keyword>
<evidence type="ECO:0000256" key="3">
    <source>
        <dbReference type="ARBA" id="ARBA00022692"/>
    </source>
</evidence>
<dbReference type="AlphaFoldDB" id="A0A126QKH5"/>
<dbReference type="Gene3D" id="3.30.479.30">
    <property type="entry name" value="Band 7 domain"/>
    <property type="match status" value="1"/>
</dbReference>
<evidence type="ECO:0000256" key="2">
    <source>
        <dbReference type="ARBA" id="ARBA00007862"/>
    </source>
</evidence>
<evidence type="ECO:0000313" key="9">
    <source>
        <dbReference type="EMBL" id="TDT89153.1"/>
    </source>
</evidence>
<dbReference type="GO" id="GO:0008233">
    <property type="term" value="F:peptidase activity"/>
    <property type="evidence" value="ECO:0007669"/>
    <property type="project" value="UniProtKB-KW"/>
</dbReference>
<dbReference type="SUPFAM" id="SSF117892">
    <property type="entry name" value="Band 7/SPFH domain"/>
    <property type="match status" value="1"/>
</dbReference>
<evidence type="ECO:0000256" key="6">
    <source>
        <dbReference type="PIRNR" id="PIRNR005651"/>
    </source>
</evidence>
<reference evidence="8 10" key="1">
    <citation type="journal article" date="2016" name="Front. Microbiol.">
        <title>Genome Sequence of the Piezophilic, Mesophilic Sulfate-Reducing Bacterium Desulfovibrio indicus J2T.</title>
        <authorList>
            <person name="Cao J."/>
            <person name="Maignien L."/>
            <person name="Shao Z."/>
            <person name="Alain K."/>
            <person name="Jebbar M."/>
        </authorList>
    </citation>
    <scope>NUCLEOTIDE SEQUENCE [LARGE SCALE GENOMIC DNA]</scope>
    <source>
        <strain evidence="8 10">J2</strain>
    </source>
</reference>
<dbReference type="PANTHER" id="PTHR42911">
    <property type="entry name" value="MODULATOR OF FTSH PROTEASE HFLC"/>
    <property type="match status" value="1"/>
</dbReference>
<dbReference type="SMART" id="SM00244">
    <property type="entry name" value="PHB"/>
    <property type="match status" value="1"/>
</dbReference>
<comment type="similarity">
    <text evidence="2 6">Belongs to the band 7/mec-2 family. HflC subfamily.</text>
</comment>
<organism evidence="9 11">
    <name type="scientific">Pseudodesulfovibrio indicus</name>
    <dbReference type="NCBI Taxonomy" id="1716143"/>
    <lineage>
        <taxon>Bacteria</taxon>
        <taxon>Pseudomonadati</taxon>
        <taxon>Thermodesulfobacteriota</taxon>
        <taxon>Desulfovibrionia</taxon>
        <taxon>Desulfovibrionales</taxon>
        <taxon>Desulfovibrionaceae</taxon>
    </lineage>
</organism>
<dbReference type="PANTHER" id="PTHR42911:SF1">
    <property type="entry name" value="MODULATOR OF FTSH PROTEASE HFLC"/>
    <property type="match status" value="1"/>
</dbReference>
<dbReference type="Proteomes" id="UP000295506">
    <property type="component" value="Unassembled WGS sequence"/>
</dbReference>
<dbReference type="InterPro" id="IPR001107">
    <property type="entry name" value="Band_7"/>
</dbReference>
<keyword evidence="9" id="KW-0645">Protease</keyword>
<dbReference type="KEGG" id="dej:AWY79_04630"/>
<keyword evidence="4" id="KW-1133">Transmembrane helix</keyword>
<keyword evidence="3" id="KW-0812">Transmembrane</keyword>
<dbReference type="NCBIfam" id="TIGR01932">
    <property type="entry name" value="hflC"/>
    <property type="match status" value="1"/>
</dbReference>
<sequence length="283" mass="32013">MKKTTILLGVGIVLGALVLTSAAFTVDQTQQAIVIQLGRPVGDKSLGPGLHFKLPLVQNVVFFDARILDFDAKPEEITTTDKKYMNVDSYTKWRITDPLTFYTKVRTIQGARARLDDIVRSQLRVALGRYTLIEVVSHKRQEIMDAVTLRSKELLQPYGIEVLDVRIKRTDLPAENARSIYGRMKAERERQAKQYRSEGLEASAKIKATADKDRAVILADAEKQAEIIRGEGDGQATKVYADALSRSPEFYEFTRSLDAYKRGFEKNSRFIMTPESPFLKHLK</sequence>
<dbReference type="Pfam" id="PF01145">
    <property type="entry name" value="Band_7"/>
    <property type="match status" value="1"/>
</dbReference>
<dbReference type="GO" id="GO:0016020">
    <property type="term" value="C:membrane"/>
    <property type="evidence" value="ECO:0007669"/>
    <property type="project" value="UniProtKB-SubCell"/>
</dbReference>
<protein>
    <recommendedName>
        <fullName evidence="6">Protein HflC</fullName>
    </recommendedName>
</protein>
<accession>A0A126QKH5</accession>
<dbReference type="EMBL" id="SOBK01000004">
    <property type="protein sequence ID" value="TDT89153.1"/>
    <property type="molecule type" value="Genomic_DNA"/>
</dbReference>
<dbReference type="PIRSF" id="PIRSF005651">
    <property type="entry name" value="HflC"/>
    <property type="match status" value="1"/>
</dbReference>
<evidence type="ECO:0000256" key="5">
    <source>
        <dbReference type="ARBA" id="ARBA00023136"/>
    </source>
</evidence>
<dbReference type="CDD" id="cd03405">
    <property type="entry name" value="SPFH_HflC"/>
    <property type="match status" value="1"/>
</dbReference>
<keyword evidence="9" id="KW-0378">Hydrolase</keyword>
<comment type="subcellular location">
    <subcellularLocation>
        <location evidence="1">Membrane</location>
        <topology evidence="1">Single-pass membrane protein</topology>
    </subcellularLocation>
</comment>
<comment type="function">
    <text evidence="6">HflC and HflK could regulate a protease.</text>
</comment>
<dbReference type="RefSeq" id="WP_066800943.1">
    <property type="nucleotide sequence ID" value="NZ_CP014206.1"/>
</dbReference>
<gene>
    <name evidence="8" type="ORF">AWY79_04630</name>
    <name evidence="9" type="ORF">EDC59_104146</name>
</gene>
<evidence type="ECO:0000313" key="10">
    <source>
        <dbReference type="Proteomes" id="UP000055611"/>
    </source>
</evidence>
<dbReference type="InterPro" id="IPR010200">
    <property type="entry name" value="HflC"/>
</dbReference>
<evidence type="ECO:0000259" key="7">
    <source>
        <dbReference type="SMART" id="SM00244"/>
    </source>
</evidence>
<dbReference type="OrthoDB" id="9812991at2"/>
<reference evidence="9 11" key="2">
    <citation type="submission" date="2019-03" db="EMBL/GenBank/DDBJ databases">
        <title>Genomic Encyclopedia of Type Strains, Phase IV (KMG-IV): sequencing the most valuable type-strain genomes for metagenomic binning, comparative biology and taxonomic classification.</title>
        <authorList>
            <person name="Goeker M."/>
        </authorList>
    </citation>
    <scope>NUCLEOTIDE SEQUENCE [LARGE SCALE GENOMIC DNA]</scope>
    <source>
        <strain evidence="9 11">DSM 101483</strain>
    </source>
</reference>
<evidence type="ECO:0000313" key="8">
    <source>
        <dbReference type="EMBL" id="AMK10451.1"/>
    </source>
</evidence>